<gene>
    <name evidence="1" type="ORF">S06H3_57004</name>
</gene>
<sequence>GFYLNAYSVSEGKYYFGYWDGTYHPIVGWTDSGGAYTDAQAWNTLKVVAKDYQFELYINGTSVATVTDTVEYAASGHVGLIVDKYAIGQNTYFDDVNVSGLKPNEILVPLIGTGRLGFKEGSTFEVLDNDMTDGQAWVQIPTGLYDTFDQARGKPGGDLIWGNYHARSAGKPVWEQHNVALPIPGWGVGNWPFTNNGVTCYSFRLYPLPIVQVHLGVHSPSEHI</sequence>
<evidence type="ECO:0000313" key="1">
    <source>
        <dbReference type="EMBL" id="GAI56748.1"/>
    </source>
</evidence>
<dbReference type="Gene3D" id="2.60.120.560">
    <property type="entry name" value="Exo-inulinase, domain 1"/>
    <property type="match status" value="1"/>
</dbReference>
<organism evidence="1">
    <name type="scientific">marine sediment metagenome</name>
    <dbReference type="NCBI Taxonomy" id="412755"/>
    <lineage>
        <taxon>unclassified sequences</taxon>
        <taxon>metagenomes</taxon>
        <taxon>ecological metagenomes</taxon>
    </lineage>
</organism>
<feature type="non-terminal residue" evidence="1">
    <location>
        <position position="1"/>
    </location>
</feature>
<comment type="caution">
    <text evidence="1">The sequence shown here is derived from an EMBL/GenBank/DDBJ whole genome shotgun (WGS) entry which is preliminary data.</text>
</comment>
<dbReference type="EMBL" id="BARV01036734">
    <property type="protein sequence ID" value="GAI56748.1"/>
    <property type="molecule type" value="Genomic_DNA"/>
</dbReference>
<dbReference type="AlphaFoldDB" id="X1PLL4"/>
<accession>X1PLL4</accession>
<reference evidence="1" key="1">
    <citation type="journal article" date="2014" name="Front. Microbiol.">
        <title>High frequency of phylogenetically diverse reductive dehalogenase-homologous genes in deep subseafloor sedimentary metagenomes.</title>
        <authorList>
            <person name="Kawai M."/>
            <person name="Futagami T."/>
            <person name="Toyoda A."/>
            <person name="Takaki Y."/>
            <person name="Nishi S."/>
            <person name="Hori S."/>
            <person name="Arai W."/>
            <person name="Tsubouchi T."/>
            <person name="Morono Y."/>
            <person name="Uchiyama I."/>
            <person name="Ito T."/>
            <person name="Fujiyama A."/>
            <person name="Inagaki F."/>
            <person name="Takami H."/>
        </authorList>
    </citation>
    <scope>NUCLEOTIDE SEQUENCE</scope>
    <source>
        <strain evidence="1">Expedition CK06-06</strain>
    </source>
</reference>
<name>X1PLL4_9ZZZZ</name>
<proteinExistence type="predicted"/>
<protein>
    <submittedName>
        <fullName evidence="1">Uncharacterized protein</fullName>
    </submittedName>
</protein>